<feature type="transmembrane region" description="Helical" evidence="1">
    <location>
        <begin position="87"/>
        <end position="107"/>
    </location>
</feature>
<dbReference type="EMBL" id="VBPB01000098">
    <property type="protein sequence ID" value="TMQ72667.1"/>
    <property type="molecule type" value="Genomic_DNA"/>
</dbReference>
<feature type="transmembrane region" description="Helical" evidence="1">
    <location>
        <begin position="245"/>
        <end position="271"/>
    </location>
</feature>
<feature type="transmembrane region" description="Helical" evidence="1">
    <location>
        <begin position="204"/>
        <end position="225"/>
    </location>
</feature>
<feature type="transmembrane region" description="Helical" evidence="1">
    <location>
        <begin position="25"/>
        <end position="48"/>
    </location>
</feature>
<organism evidence="2 3">
    <name type="scientific">Eiseniibacteriota bacterium</name>
    <dbReference type="NCBI Taxonomy" id="2212470"/>
    <lineage>
        <taxon>Bacteria</taxon>
        <taxon>Candidatus Eiseniibacteriota</taxon>
    </lineage>
</organism>
<proteinExistence type="predicted"/>
<sequence>MNVIEQVMLGWQCLRYASRQLLSPALWAPWLMVGGVEALALAALWWFAHPWVSWLMAPLLTSAAGEGVLRYPNLFRVLPGLFARVDLVVQASLGALAAGVATALFAVRSADRTASPGAAWRQAGRSVLRLVLVNLPLTLIAVGLSYGLDLALQARGSSSSSRHLAHGMSLGLIFVVQAWFLYANALVMLGGYGWLGALAALPRLAARGMAGALFMAVLTLVPLLLVQGLTATVASLVDRGVPETVGWLVAVQLVVTLVSSFLLTGGAAVYYQSALTEEST</sequence>
<feature type="transmembrane region" description="Helical" evidence="1">
    <location>
        <begin position="168"/>
        <end position="192"/>
    </location>
</feature>
<keyword evidence="1" id="KW-1133">Transmembrane helix</keyword>
<protein>
    <submittedName>
        <fullName evidence="2">Uncharacterized protein</fullName>
    </submittedName>
</protein>
<feature type="transmembrane region" description="Helical" evidence="1">
    <location>
        <begin position="127"/>
        <end position="148"/>
    </location>
</feature>
<accession>A0A538U9Z5</accession>
<evidence type="ECO:0000256" key="1">
    <source>
        <dbReference type="SAM" id="Phobius"/>
    </source>
</evidence>
<keyword evidence="1" id="KW-0812">Transmembrane</keyword>
<dbReference type="AlphaFoldDB" id="A0A538U9Z5"/>
<evidence type="ECO:0000313" key="2">
    <source>
        <dbReference type="EMBL" id="TMQ72667.1"/>
    </source>
</evidence>
<reference evidence="2 3" key="1">
    <citation type="journal article" date="2019" name="Nat. Microbiol.">
        <title>Mediterranean grassland soil C-N compound turnover is dependent on rainfall and depth, and is mediated by genomically divergent microorganisms.</title>
        <authorList>
            <person name="Diamond S."/>
            <person name="Andeer P.F."/>
            <person name="Li Z."/>
            <person name="Crits-Christoph A."/>
            <person name="Burstein D."/>
            <person name="Anantharaman K."/>
            <person name="Lane K.R."/>
            <person name="Thomas B.C."/>
            <person name="Pan C."/>
            <person name="Northen T.R."/>
            <person name="Banfield J.F."/>
        </authorList>
    </citation>
    <scope>NUCLEOTIDE SEQUENCE [LARGE SCALE GENOMIC DNA]</scope>
    <source>
        <strain evidence="2">WS_11</strain>
    </source>
</reference>
<comment type="caution">
    <text evidence="2">The sequence shown here is derived from an EMBL/GenBank/DDBJ whole genome shotgun (WGS) entry which is preliminary data.</text>
</comment>
<dbReference type="Proteomes" id="UP000319771">
    <property type="component" value="Unassembled WGS sequence"/>
</dbReference>
<name>A0A538U9Z5_UNCEI</name>
<gene>
    <name evidence="2" type="ORF">E6K81_06790</name>
</gene>
<evidence type="ECO:0000313" key="3">
    <source>
        <dbReference type="Proteomes" id="UP000319771"/>
    </source>
</evidence>
<keyword evidence="1" id="KW-0472">Membrane</keyword>